<protein>
    <recommendedName>
        <fullName evidence="4">Anti-restriction nuclease</fullName>
    </recommendedName>
</protein>
<name>A0A2Z5ZCV8_9CAUD</name>
<dbReference type="RefSeq" id="YP_010090974.1">
    <property type="nucleotide sequence ID" value="NC_055721.1"/>
</dbReference>
<organism evidence="2 3">
    <name type="scientific">Escherichia phage EcS1</name>
    <dbReference type="NCBI Taxonomy" id="2083276"/>
    <lineage>
        <taxon>Viruses</taxon>
        <taxon>Duplodnaviria</taxon>
        <taxon>Heunggongvirae</taxon>
        <taxon>Uroviricota</taxon>
        <taxon>Caudoviricetes</taxon>
        <taxon>Pantevenvirales</taxon>
        <taxon>Straboviridae</taxon>
        <taxon>Tevenvirinae</taxon>
        <taxon>Kagamiyamavirus</taxon>
        <taxon>Kagamiyamavirus ecs1</taxon>
    </lineage>
</organism>
<sequence>MNIKLLQIDALNNQINALKRAIEMMKEGWGEYANQAGFQFCDSSLAKQLLETDYVCPFTPPINGQLKPLLMELYIQMTADMIKRLEQKLEKIENE</sequence>
<keyword evidence="3" id="KW-1185">Reference proteome</keyword>
<feature type="coiled-coil region" evidence="1">
    <location>
        <begin position="1"/>
        <end position="28"/>
    </location>
</feature>
<dbReference type="KEGG" id="vg:65108466"/>
<keyword evidence="1" id="KW-0175">Coiled coil</keyword>
<dbReference type="EMBL" id="LC371242">
    <property type="protein sequence ID" value="BBC78327.1"/>
    <property type="molecule type" value="Genomic_DNA"/>
</dbReference>
<accession>A0A2Z5ZCV8</accession>
<reference evidence="2 3" key="1">
    <citation type="submission" date="2018-02" db="EMBL/GenBank/DDBJ databases">
        <title>Full genome sequencing of a novel polyvalent bacteriophage as one of T4-Family member.</title>
        <authorList>
            <person name="Kawasaki T."/>
            <person name="Saad A.M."/>
            <person name="Yamada T."/>
        </authorList>
    </citation>
    <scope>NUCLEOTIDE SEQUENCE [LARGE SCALE GENOMIC DNA]</scope>
    <source>
        <strain evidence="2 3">EcS1</strain>
    </source>
</reference>
<dbReference type="Proteomes" id="UP000250157">
    <property type="component" value="Segment"/>
</dbReference>
<dbReference type="GeneID" id="65108466"/>
<proteinExistence type="predicted"/>
<evidence type="ECO:0000313" key="2">
    <source>
        <dbReference type="EMBL" id="BBC78327.1"/>
    </source>
</evidence>
<evidence type="ECO:0000313" key="3">
    <source>
        <dbReference type="Proteomes" id="UP000250157"/>
    </source>
</evidence>
<evidence type="ECO:0008006" key="4">
    <source>
        <dbReference type="Google" id="ProtNLM"/>
    </source>
</evidence>
<evidence type="ECO:0000256" key="1">
    <source>
        <dbReference type="SAM" id="Coils"/>
    </source>
</evidence>